<evidence type="ECO:0000256" key="2">
    <source>
        <dbReference type="SAM" id="Phobius"/>
    </source>
</evidence>
<reference evidence="5" key="1">
    <citation type="submission" date="2012-05" db="EMBL/GenBank/DDBJ databases">
        <title>Whole Genome Assembly of Lutzomyia longipalpis.</title>
        <authorList>
            <person name="Richards S."/>
            <person name="Qu C."/>
            <person name="Dillon R."/>
            <person name="Worley K."/>
            <person name="Scherer S."/>
            <person name="Batterton M."/>
            <person name="Taylor A."/>
            <person name="Hawes A."/>
            <person name="Hernandez B."/>
            <person name="Kovar C."/>
            <person name="Mandapat C."/>
            <person name="Pham C."/>
            <person name="Qu C."/>
            <person name="Jing C."/>
            <person name="Bess C."/>
            <person name="Bandaranaike D."/>
            <person name="Ngo D."/>
            <person name="Ongeri F."/>
            <person name="Arias F."/>
            <person name="Lara F."/>
            <person name="Weissenberger G."/>
            <person name="Kamau G."/>
            <person name="Han H."/>
            <person name="Shen H."/>
            <person name="Dinh H."/>
            <person name="Khalil I."/>
            <person name="Jones J."/>
            <person name="Shafer J."/>
            <person name="Jayaseelan J."/>
            <person name="Quiroz J."/>
            <person name="Blankenburg K."/>
            <person name="Nguyen L."/>
            <person name="Jackson L."/>
            <person name="Francisco L."/>
            <person name="Tang L.-Y."/>
            <person name="Pu L.-L."/>
            <person name="Perales L."/>
            <person name="Lorensuhewa L."/>
            <person name="Munidasa M."/>
            <person name="Coyle M."/>
            <person name="Taylor M."/>
            <person name="Puazo M."/>
            <person name="Firestine M."/>
            <person name="Scheel M."/>
            <person name="Javaid M."/>
            <person name="Wang M."/>
            <person name="Li M."/>
            <person name="Tabassum N."/>
            <person name="Saada N."/>
            <person name="Osuji N."/>
            <person name="Aqrawi P."/>
            <person name="Fu Q."/>
            <person name="Thornton R."/>
            <person name="Raj R."/>
            <person name="Goodspeed R."/>
            <person name="Mata R."/>
            <person name="Najjar R."/>
            <person name="Gubbala S."/>
            <person name="Lee S."/>
            <person name="Denson S."/>
            <person name="Patil S."/>
            <person name="Macmil S."/>
            <person name="Qi S."/>
            <person name="Matskevitch T."/>
            <person name="Palculict T."/>
            <person name="Mathew T."/>
            <person name="Vee V."/>
            <person name="Velamala V."/>
            <person name="Korchina V."/>
            <person name="Cai W."/>
            <person name="Liu W."/>
            <person name="Dai W."/>
            <person name="Zou X."/>
            <person name="Zhu Y."/>
            <person name="Zhang Y."/>
            <person name="Wu Y.-Q."/>
            <person name="Xin Y."/>
            <person name="Nazarath L."/>
            <person name="Kovar C."/>
            <person name="Han Y."/>
            <person name="Muzny D."/>
            <person name="Gibbs R."/>
        </authorList>
    </citation>
    <scope>NUCLEOTIDE SEQUENCE [LARGE SCALE GENOMIC DNA]</scope>
    <source>
        <strain evidence="5">Jacobina</strain>
    </source>
</reference>
<dbReference type="EMBL" id="AJWK01002986">
    <property type="status" value="NOT_ANNOTATED_CDS"/>
    <property type="molecule type" value="Genomic_DNA"/>
</dbReference>
<dbReference type="EnsemblMetazoa" id="LLOJ000751-RA">
    <property type="protein sequence ID" value="LLOJ000751-PA"/>
    <property type="gene ID" value="LLOJ000751"/>
</dbReference>
<evidence type="ECO:0000256" key="1">
    <source>
        <dbReference type="SAM" id="MobiDB-lite"/>
    </source>
</evidence>
<reference evidence="3" key="2">
    <citation type="journal article" date="2020" name="BMC">
        <title>Leishmania infection induces a limited differential gene expression in the sand fly midgut.</title>
        <authorList>
            <person name="Coutinho-Abreu I.V."/>
            <person name="Serafim T.D."/>
            <person name="Meneses C."/>
            <person name="Kamhawi S."/>
            <person name="Oliveira F."/>
            <person name="Valenzuela J.G."/>
        </authorList>
    </citation>
    <scope>NUCLEOTIDE SEQUENCE</scope>
    <source>
        <strain evidence="3">Jacobina</strain>
        <tissue evidence="3">Midgut</tissue>
    </source>
</reference>
<dbReference type="VEuPathDB" id="VectorBase:LLONM1_003820"/>
<proteinExistence type="predicted"/>
<dbReference type="EMBL" id="GITU01010158">
    <property type="protein sequence ID" value="MBC1178861.1"/>
    <property type="molecule type" value="Transcribed_RNA"/>
</dbReference>
<dbReference type="AlphaFoldDB" id="A0A1B0C9X9"/>
<name>A0A1B0C9X9_LUTLO</name>
<accession>A0A1B0C9X9</accession>
<sequence length="300" mass="32507">MHKMGAKKRIYGSGGLSVLPVAALLTGALFTIGIGVLLVVVLTVRKRREPSTVCDGKEKHLGMDNTVTTPLEMGVGQQRFVVAYTLKQGVEKQPDILSAQKGASDGGVRDSSLLGSPAAIRPEGLFMKHKEGNHLNYISPTYSCQDFEQKPANSQGTTQREALVSYATLRPSTYGIQYPTSAQNGLLPVNGSPGGSIKVPEEAPRPEYLHFERSTLDYQRIYSETEDPEKLVTTTSKALQSAGQDFRHPEFTSNATEITTNVGNHMGAKVPRVNSSSLPKNRNTRNHIITDTLPGPESCV</sequence>
<keyword evidence="2" id="KW-0472">Membrane</keyword>
<evidence type="ECO:0000313" key="5">
    <source>
        <dbReference type="Proteomes" id="UP000092461"/>
    </source>
</evidence>
<evidence type="ECO:0000313" key="3">
    <source>
        <dbReference type="EMBL" id="MBC1178861.1"/>
    </source>
</evidence>
<evidence type="ECO:0000313" key="4">
    <source>
        <dbReference type="EnsemblMetazoa" id="LLOJ000751-PA"/>
    </source>
</evidence>
<feature type="region of interest" description="Disordered" evidence="1">
    <location>
        <begin position="266"/>
        <end position="300"/>
    </location>
</feature>
<keyword evidence="5" id="KW-1185">Reference proteome</keyword>
<protein>
    <submittedName>
        <fullName evidence="3 4">Uncharacterized protein</fullName>
    </submittedName>
</protein>
<keyword evidence="2" id="KW-1133">Transmembrane helix</keyword>
<dbReference type="Proteomes" id="UP000092461">
    <property type="component" value="Unassembled WGS sequence"/>
</dbReference>
<reference evidence="4" key="3">
    <citation type="submission" date="2020-05" db="UniProtKB">
        <authorList>
            <consortium name="EnsemblMetazoa"/>
        </authorList>
    </citation>
    <scope>IDENTIFICATION</scope>
    <source>
        <strain evidence="4">Jacobina</strain>
    </source>
</reference>
<feature type="transmembrane region" description="Helical" evidence="2">
    <location>
        <begin position="21"/>
        <end position="44"/>
    </location>
</feature>
<dbReference type="EMBL" id="AJWK01002987">
    <property type="status" value="NOT_ANNOTATED_CDS"/>
    <property type="molecule type" value="Genomic_DNA"/>
</dbReference>
<organism evidence="4 5">
    <name type="scientific">Lutzomyia longipalpis</name>
    <name type="common">Sand fly</name>
    <dbReference type="NCBI Taxonomy" id="7200"/>
    <lineage>
        <taxon>Eukaryota</taxon>
        <taxon>Metazoa</taxon>
        <taxon>Ecdysozoa</taxon>
        <taxon>Arthropoda</taxon>
        <taxon>Hexapoda</taxon>
        <taxon>Insecta</taxon>
        <taxon>Pterygota</taxon>
        <taxon>Neoptera</taxon>
        <taxon>Endopterygota</taxon>
        <taxon>Diptera</taxon>
        <taxon>Nematocera</taxon>
        <taxon>Psychodoidea</taxon>
        <taxon>Psychodidae</taxon>
        <taxon>Lutzomyia</taxon>
        <taxon>Lutzomyia</taxon>
    </lineage>
</organism>
<keyword evidence="2" id="KW-0812">Transmembrane</keyword>
<dbReference type="VEuPathDB" id="VectorBase:LLOJ000751"/>
<feature type="compositionally biased region" description="Polar residues" evidence="1">
    <location>
        <begin position="273"/>
        <end position="289"/>
    </location>
</feature>